<organism evidence="3 4">
    <name type="scientific">Flavobacterium limnosediminis JC2902</name>
    <dbReference type="NCBI Taxonomy" id="1341181"/>
    <lineage>
        <taxon>Bacteria</taxon>
        <taxon>Pseudomonadati</taxon>
        <taxon>Bacteroidota</taxon>
        <taxon>Flavobacteriia</taxon>
        <taxon>Flavobacteriales</taxon>
        <taxon>Flavobacteriaceae</taxon>
        <taxon>Flavobacterium</taxon>
    </lineage>
</organism>
<feature type="domain" description="UspA" evidence="2">
    <location>
        <begin position="1"/>
        <end position="147"/>
    </location>
</feature>
<dbReference type="Proteomes" id="UP000018004">
    <property type="component" value="Unassembled WGS sequence"/>
</dbReference>
<dbReference type="SUPFAM" id="SSF52402">
    <property type="entry name" value="Adenine nucleotide alpha hydrolases-like"/>
    <property type="match status" value="2"/>
</dbReference>
<comment type="caution">
    <text evidence="3">The sequence shown here is derived from an EMBL/GenBank/DDBJ whole genome shotgun (WGS) entry which is preliminary data.</text>
</comment>
<comment type="similarity">
    <text evidence="1">Belongs to the universal stress protein A family.</text>
</comment>
<keyword evidence="4" id="KW-1185">Reference proteome</keyword>
<evidence type="ECO:0000313" key="4">
    <source>
        <dbReference type="Proteomes" id="UP000018004"/>
    </source>
</evidence>
<sequence>MKKILFPTDFSKTADNAFVYVLNLAKAYDAEVVVLHTFVLPNLAYTQIPQNLMTVYESMEINQFENFKDYVPHLRELAEKHNMNTVKMSHVLKHGDLLENIKGIIKEEHIDLVVMGTKGATGLEKVFLGSNTGNAIANLSVPVLAVPEEAEFIRIKNIGFTTKFSERDNVSLMKVINFATMFRAVVKCLTVKTDDFDVSDERMEYWKKNFKSEPVEFILVSHNDVKQTVLDFVDNRDIDILVMSSRKRNFFEDLFTRSFAQKLSYHIKKPILSVND</sequence>
<protein>
    <recommendedName>
        <fullName evidence="2">UspA domain-containing protein</fullName>
    </recommendedName>
</protein>
<feature type="domain" description="UspA" evidence="2">
    <location>
        <begin position="208"/>
        <end position="274"/>
    </location>
</feature>
<reference evidence="3 4" key="1">
    <citation type="submission" date="2013-08" db="EMBL/GenBank/DDBJ databases">
        <title>Flavobacterium limnosediminis JC2902 genome sequencing.</title>
        <authorList>
            <person name="Lee K."/>
            <person name="Yi H."/>
            <person name="Park S."/>
            <person name="Chun J."/>
        </authorList>
    </citation>
    <scope>NUCLEOTIDE SEQUENCE [LARGE SCALE GENOMIC DNA]</scope>
    <source>
        <strain evidence="3 4">JC2902</strain>
    </source>
</reference>
<dbReference type="CDD" id="cd00293">
    <property type="entry name" value="USP-like"/>
    <property type="match status" value="2"/>
</dbReference>
<dbReference type="eggNOG" id="COG0589">
    <property type="taxonomic scope" value="Bacteria"/>
</dbReference>
<name>V6SH81_9FLAO</name>
<gene>
    <name evidence="3" type="ORF">FLJC2902T_29940</name>
</gene>
<dbReference type="RefSeq" id="WP_023580534.1">
    <property type="nucleotide sequence ID" value="NZ_AVGG01000023.1"/>
</dbReference>
<dbReference type="STRING" id="1341181.FLJC2902T_29940"/>
<dbReference type="PATRIC" id="fig|1341181.4.peg.2944"/>
<dbReference type="InterPro" id="IPR006015">
    <property type="entry name" value="Universal_stress_UspA"/>
</dbReference>
<dbReference type="InterPro" id="IPR014729">
    <property type="entry name" value="Rossmann-like_a/b/a_fold"/>
</dbReference>
<accession>V6SH81</accession>
<proteinExistence type="inferred from homology"/>
<evidence type="ECO:0000313" key="3">
    <source>
        <dbReference type="EMBL" id="ESU25804.1"/>
    </source>
</evidence>
<dbReference type="OrthoDB" id="9788959at2"/>
<evidence type="ECO:0000259" key="2">
    <source>
        <dbReference type="Pfam" id="PF00582"/>
    </source>
</evidence>
<dbReference type="InterPro" id="IPR006016">
    <property type="entry name" value="UspA"/>
</dbReference>
<dbReference type="EMBL" id="AVGG01000023">
    <property type="protein sequence ID" value="ESU25804.1"/>
    <property type="molecule type" value="Genomic_DNA"/>
</dbReference>
<evidence type="ECO:0000256" key="1">
    <source>
        <dbReference type="ARBA" id="ARBA00008791"/>
    </source>
</evidence>
<dbReference type="PANTHER" id="PTHR46268:SF6">
    <property type="entry name" value="UNIVERSAL STRESS PROTEIN UP12"/>
    <property type="match status" value="1"/>
</dbReference>
<dbReference type="AlphaFoldDB" id="V6SH81"/>
<dbReference type="PANTHER" id="PTHR46268">
    <property type="entry name" value="STRESS RESPONSE PROTEIN NHAX"/>
    <property type="match status" value="1"/>
</dbReference>
<dbReference type="Gene3D" id="3.40.50.620">
    <property type="entry name" value="HUPs"/>
    <property type="match status" value="2"/>
</dbReference>
<dbReference type="PRINTS" id="PR01438">
    <property type="entry name" value="UNVRSLSTRESS"/>
</dbReference>
<dbReference type="Pfam" id="PF00582">
    <property type="entry name" value="Usp"/>
    <property type="match status" value="2"/>
</dbReference>